<sequence length="100" mass="11221">MSTNTTNTTAMPSSTTIGTPTSATDNAEPRFIIAFMGTRRVFLQWSDIAEYDALFVILHEQFPEITLEYKHKYAIQTNDLDICGGVYVDIPKELWGKIGT</sequence>
<evidence type="ECO:0000256" key="1">
    <source>
        <dbReference type="SAM" id="MobiDB-lite"/>
    </source>
</evidence>
<evidence type="ECO:0000313" key="2">
    <source>
        <dbReference type="EMBL" id="KAK0470989.1"/>
    </source>
</evidence>
<name>A0AA39NSX1_9AGAR</name>
<reference evidence="2" key="1">
    <citation type="submission" date="2023-06" db="EMBL/GenBank/DDBJ databases">
        <authorList>
            <consortium name="Lawrence Berkeley National Laboratory"/>
            <person name="Ahrendt S."/>
            <person name="Sahu N."/>
            <person name="Indic B."/>
            <person name="Wong-Bajracharya J."/>
            <person name="Merenyi Z."/>
            <person name="Ke H.-M."/>
            <person name="Monk M."/>
            <person name="Kocsube S."/>
            <person name="Drula E."/>
            <person name="Lipzen A."/>
            <person name="Balint B."/>
            <person name="Henrissat B."/>
            <person name="Andreopoulos B."/>
            <person name="Martin F.M."/>
            <person name="Harder C.B."/>
            <person name="Rigling D."/>
            <person name="Ford K.L."/>
            <person name="Foster G.D."/>
            <person name="Pangilinan J."/>
            <person name="Papanicolaou A."/>
            <person name="Barry K."/>
            <person name="LaButti K."/>
            <person name="Viragh M."/>
            <person name="Koriabine M."/>
            <person name="Yan M."/>
            <person name="Riley R."/>
            <person name="Champramary S."/>
            <person name="Plett K.L."/>
            <person name="Tsai I.J."/>
            <person name="Slot J."/>
            <person name="Sipos G."/>
            <person name="Plett J."/>
            <person name="Nagy L.G."/>
            <person name="Grigoriev I.V."/>
        </authorList>
    </citation>
    <scope>NUCLEOTIDE SEQUENCE</scope>
    <source>
        <strain evidence="2">ICMP 16352</strain>
    </source>
</reference>
<evidence type="ECO:0000313" key="3">
    <source>
        <dbReference type="Proteomes" id="UP001175227"/>
    </source>
</evidence>
<keyword evidence="3" id="KW-1185">Reference proteome</keyword>
<protein>
    <submittedName>
        <fullName evidence="2">Uncharacterized protein</fullName>
    </submittedName>
</protein>
<gene>
    <name evidence="2" type="ORF">IW261DRAFT_1572508</name>
</gene>
<dbReference type="EMBL" id="JAUEPR010000056">
    <property type="protein sequence ID" value="KAK0470989.1"/>
    <property type="molecule type" value="Genomic_DNA"/>
</dbReference>
<dbReference type="Proteomes" id="UP001175227">
    <property type="component" value="Unassembled WGS sequence"/>
</dbReference>
<proteinExistence type="predicted"/>
<dbReference type="AlphaFoldDB" id="A0AA39NSX1"/>
<comment type="caution">
    <text evidence="2">The sequence shown here is derived from an EMBL/GenBank/DDBJ whole genome shotgun (WGS) entry which is preliminary data.</text>
</comment>
<feature type="region of interest" description="Disordered" evidence="1">
    <location>
        <begin position="1"/>
        <end position="23"/>
    </location>
</feature>
<accession>A0AA39NSX1</accession>
<feature type="compositionally biased region" description="Low complexity" evidence="1">
    <location>
        <begin position="1"/>
        <end position="16"/>
    </location>
</feature>
<organism evidence="2 3">
    <name type="scientific">Armillaria novae-zelandiae</name>
    <dbReference type="NCBI Taxonomy" id="153914"/>
    <lineage>
        <taxon>Eukaryota</taxon>
        <taxon>Fungi</taxon>
        <taxon>Dikarya</taxon>
        <taxon>Basidiomycota</taxon>
        <taxon>Agaricomycotina</taxon>
        <taxon>Agaricomycetes</taxon>
        <taxon>Agaricomycetidae</taxon>
        <taxon>Agaricales</taxon>
        <taxon>Marasmiineae</taxon>
        <taxon>Physalacriaceae</taxon>
        <taxon>Armillaria</taxon>
    </lineage>
</organism>